<sequence length="110" mass="11119">MSMTTKLVASLCGAAATLIVGGGLASATPDTNAIVNSTCSYPQVMAALNAQDPAVAAKVSSNPLATAWLQQLVAAPPPQRQVMVDQAAGVPEVQQYSGLIGQVATSCNNY</sequence>
<evidence type="ECO:0000313" key="2">
    <source>
        <dbReference type="EMBL" id="MCV7228239.1"/>
    </source>
</evidence>
<organism evidence="2 3">
    <name type="scientific">Mycolicibacterium komossense</name>
    <dbReference type="NCBI Taxonomy" id="1779"/>
    <lineage>
        <taxon>Bacteria</taxon>
        <taxon>Bacillati</taxon>
        <taxon>Actinomycetota</taxon>
        <taxon>Actinomycetes</taxon>
        <taxon>Mycobacteriales</taxon>
        <taxon>Mycobacteriaceae</taxon>
        <taxon>Mycolicibacterium</taxon>
    </lineage>
</organism>
<evidence type="ECO:0000256" key="1">
    <source>
        <dbReference type="SAM" id="SignalP"/>
    </source>
</evidence>
<dbReference type="NCBIfam" id="TIGR04529">
    <property type="entry name" value="MTB_hemophore"/>
    <property type="match status" value="1"/>
</dbReference>
<feature type="signal peptide" evidence="1">
    <location>
        <begin position="1"/>
        <end position="27"/>
    </location>
</feature>
<feature type="chain" id="PRO_5047215495" evidence="1">
    <location>
        <begin position="28"/>
        <end position="110"/>
    </location>
</feature>
<protein>
    <submittedName>
        <fullName evidence="2">Hemophore-related protein</fullName>
    </submittedName>
</protein>
<accession>A0ABT3CFE6</accession>
<evidence type="ECO:0000313" key="3">
    <source>
        <dbReference type="Proteomes" id="UP001526201"/>
    </source>
</evidence>
<keyword evidence="3" id="KW-1185">Reference proteome</keyword>
<proteinExistence type="predicted"/>
<gene>
    <name evidence="2" type="ORF">H7J73_19700</name>
</gene>
<reference evidence="2 3" key="1">
    <citation type="journal article" date="2022" name="BMC Genomics">
        <title>Comparative genome analysis of mycobacteria focusing on tRNA and non-coding RNA.</title>
        <authorList>
            <person name="Behra P.R.K."/>
            <person name="Pettersson B.M.F."/>
            <person name="Ramesh M."/>
            <person name="Das S."/>
            <person name="Dasgupta S."/>
            <person name="Kirsebom L.A."/>
        </authorList>
    </citation>
    <scope>NUCLEOTIDE SEQUENCE [LARGE SCALE GENOMIC DNA]</scope>
    <source>
        <strain evidence="2 3">DSM 44078</strain>
    </source>
</reference>
<name>A0ABT3CFE6_9MYCO</name>
<keyword evidence="1" id="KW-0732">Signal</keyword>
<dbReference type="EMBL" id="JACKTY010000032">
    <property type="protein sequence ID" value="MCV7228239.1"/>
    <property type="molecule type" value="Genomic_DNA"/>
</dbReference>
<comment type="caution">
    <text evidence="2">The sequence shown here is derived from an EMBL/GenBank/DDBJ whole genome shotgun (WGS) entry which is preliminary data.</text>
</comment>
<dbReference type="InterPro" id="IPR032407">
    <property type="entry name" value="MHB"/>
</dbReference>
<dbReference type="Proteomes" id="UP001526201">
    <property type="component" value="Unassembled WGS sequence"/>
</dbReference>